<evidence type="ECO:0000313" key="3">
    <source>
        <dbReference type="Proteomes" id="UP000179352"/>
    </source>
</evidence>
<protein>
    <submittedName>
        <fullName evidence="2">Uncharacterized protein</fullName>
    </submittedName>
</protein>
<feature type="coiled-coil region" evidence="1">
    <location>
        <begin position="115"/>
        <end position="146"/>
    </location>
</feature>
<accession>A0A1F6WVV0</accession>
<organism evidence="2 3">
    <name type="scientific">Candidatus Nomurabacteria bacterium RIFCSPLOWO2_01_FULL_39_17</name>
    <dbReference type="NCBI Taxonomy" id="1801770"/>
    <lineage>
        <taxon>Bacteria</taxon>
        <taxon>Candidatus Nomuraibacteriota</taxon>
    </lineage>
</organism>
<evidence type="ECO:0000256" key="1">
    <source>
        <dbReference type="SAM" id="Coils"/>
    </source>
</evidence>
<dbReference type="Proteomes" id="UP000179352">
    <property type="component" value="Unassembled WGS sequence"/>
</dbReference>
<evidence type="ECO:0000313" key="2">
    <source>
        <dbReference type="EMBL" id="OGI85885.1"/>
    </source>
</evidence>
<dbReference type="AlphaFoldDB" id="A0A1F6WVV0"/>
<sequence length="460" mass="53793">MIFQSHSFYSFITGEFKNGYLVHASWGGENTSYAARVNKVKDSMDVFVLSNSELCYEVIAGNKCYNVTYSQNVENCNNSSFLFECRGCADCFGCTNLRSKNYYIFNKAYSRSAYLEKLKEFKLENRENLKKASEQFEEIKKNSLRKHANITNSPICTGDNIVNSYNCRGCFDIYGDVRDCRFIQNCAEHLKDSYDGYGVGASAELIYEVFDTGVEGSKLCFGAVIYGGHDVYYSYNCHGSQNCFACIGLRSKQYCILNKQYTKEQYKELIPKIIKHMNDMPYIDNKGRIYKYGEFFPAELSPFCYNETITQEYFSLTKEEVENRGYKWKEKEKRNYQIDIKTENIPNNIKNVNDEIIGKVIECKHKNTCNEQCTEAFKIIPNELSFYKRMNLPIPHLCPNCRHYQRLKKRNPLNLWHRFCMCDKNGHNHQGKCKNEFETSYAPDRPEIVYCEKCYQQEVY</sequence>
<comment type="caution">
    <text evidence="2">The sequence shown here is derived from an EMBL/GenBank/DDBJ whole genome shotgun (WGS) entry which is preliminary data.</text>
</comment>
<name>A0A1F6WVV0_9BACT</name>
<gene>
    <name evidence="2" type="ORF">A3A01_01105</name>
</gene>
<dbReference type="STRING" id="1801770.A3A01_01105"/>
<proteinExistence type="predicted"/>
<dbReference type="EMBL" id="MFUU01000015">
    <property type="protein sequence ID" value="OGI85885.1"/>
    <property type="molecule type" value="Genomic_DNA"/>
</dbReference>
<keyword evidence="1" id="KW-0175">Coiled coil</keyword>
<reference evidence="2 3" key="1">
    <citation type="journal article" date="2016" name="Nat. Commun.">
        <title>Thousands of microbial genomes shed light on interconnected biogeochemical processes in an aquifer system.</title>
        <authorList>
            <person name="Anantharaman K."/>
            <person name="Brown C.T."/>
            <person name="Hug L.A."/>
            <person name="Sharon I."/>
            <person name="Castelle C.J."/>
            <person name="Probst A.J."/>
            <person name="Thomas B.C."/>
            <person name="Singh A."/>
            <person name="Wilkins M.J."/>
            <person name="Karaoz U."/>
            <person name="Brodie E.L."/>
            <person name="Williams K.H."/>
            <person name="Hubbard S.S."/>
            <person name="Banfield J.F."/>
        </authorList>
    </citation>
    <scope>NUCLEOTIDE SEQUENCE [LARGE SCALE GENOMIC DNA]</scope>
</reference>